<dbReference type="Pfam" id="PF00887">
    <property type="entry name" value="ACBP"/>
    <property type="match status" value="1"/>
</dbReference>
<protein>
    <submittedName>
        <fullName evidence="4">5741_t:CDS:1</fullName>
    </submittedName>
</protein>
<dbReference type="PANTHER" id="PTHR23310:SF62">
    <property type="entry name" value="ACYL-COA BINDING PROTEIN 1, ISOFORM A"/>
    <property type="match status" value="1"/>
</dbReference>
<dbReference type="InterPro" id="IPR014352">
    <property type="entry name" value="FERM/acyl-CoA-bd_prot_sf"/>
</dbReference>
<name>A0A9N8V3N2_9GLOM</name>
<gene>
    <name evidence="4" type="ORF">DEBURN_LOCUS881</name>
</gene>
<evidence type="ECO:0000313" key="4">
    <source>
        <dbReference type="EMBL" id="CAG8435466.1"/>
    </source>
</evidence>
<keyword evidence="2" id="KW-0446">Lipid-binding</keyword>
<accession>A0A9N8V3N2</accession>
<dbReference type="InterPro" id="IPR000582">
    <property type="entry name" value="Acyl-CoA-binding_protein"/>
</dbReference>
<dbReference type="Proteomes" id="UP000789706">
    <property type="component" value="Unassembled WGS sequence"/>
</dbReference>
<dbReference type="PRINTS" id="PR00689">
    <property type="entry name" value="ACOABINDINGP"/>
</dbReference>
<dbReference type="PROSITE" id="PS51228">
    <property type="entry name" value="ACB_2"/>
    <property type="match status" value="1"/>
</dbReference>
<dbReference type="InterPro" id="IPR035984">
    <property type="entry name" value="Acyl-CoA-binding_sf"/>
</dbReference>
<organism evidence="4 5">
    <name type="scientific">Diversispora eburnea</name>
    <dbReference type="NCBI Taxonomy" id="1213867"/>
    <lineage>
        <taxon>Eukaryota</taxon>
        <taxon>Fungi</taxon>
        <taxon>Fungi incertae sedis</taxon>
        <taxon>Mucoromycota</taxon>
        <taxon>Glomeromycotina</taxon>
        <taxon>Glomeromycetes</taxon>
        <taxon>Diversisporales</taxon>
        <taxon>Diversisporaceae</taxon>
        <taxon>Diversispora</taxon>
    </lineage>
</organism>
<dbReference type="GO" id="GO:0006631">
    <property type="term" value="P:fatty acid metabolic process"/>
    <property type="evidence" value="ECO:0007669"/>
    <property type="project" value="TreeGrafter"/>
</dbReference>
<proteinExistence type="inferred from homology"/>
<dbReference type="OrthoDB" id="346910at2759"/>
<dbReference type="PANTHER" id="PTHR23310">
    <property type="entry name" value="ACYL-COA-BINDING PROTEIN, ACBP"/>
    <property type="match status" value="1"/>
</dbReference>
<dbReference type="AlphaFoldDB" id="A0A9N8V3N2"/>
<dbReference type="Gene3D" id="1.20.80.10">
    <property type="match status" value="1"/>
</dbReference>
<evidence type="ECO:0000313" key="5">
    <source>
        <dbReference type="Proteomes" id="UP000789706"/>
    </source>
</evidence>
<dbReference type="SUPFAM" id="SSF47027">
    <property type="entry name" value="Acyl-CoA binding protein"/>
    <property type="match status" value="1"/>
</dbReference>
<feature type="domain" description="ACB" evidence="3">
    <location>
        <begin position="2"/>
        <end position="88"/>
    </location>
</feature>
<evidence type="ECO:0000256" key="1">
    <source>
        <dbReference type="ARBA" id="ARBA00005567"/>
    </source>
</evidence>
<keyword evidence="5" id="KW-1185">Reference proteome</keyword>
<comment type="similarity">
    <text evidence="1">Belongs to the ACBP family.</text>
</comment>
<dbReference type="EMBL" id="CAJVPK010000032">
    <property type="protein sequence ID" value="CAG8435466.1"/>
    <property type="molecule type" value="Genomic_DNA"/>
</dbReference>
<dbReference type="GO" id="GO:0000062">
    <property type="term" value="F:fatty-acyl-CoA binding"/>
    <property type="evidence" value="ECO:0007669"/>
    <property type="project" value="InterPro"/>
</dbReference>
<sequence>MSQDLFKTAADEFAALVQSGKVSNEDQLKAYGWYKQATVGDVSTTRPSVLFVKETAKWDAWNERKGTSQADSKEEYIKYVNELKEKYK</sequence>
<reference evidence="4" key="1">
    <citation type="submission" date="2021-06" db="EMBL/GenBank/DDBJ databases">
        <authorList>
            <person name="Kallberg Y."/>
            <person name="Tangrot J."/>
            <person name="Rosling A."/>
        </authorList>
    </citation>
    <scope>NUCLEOTIDE SEQUENCE</scope>
    <source>
        <strain evidence="4">AZ414A</strain>
    </source>
</reference>
<evidence type="ECO:0000256" key="2">
    <source>
        <dbReference type="ARBA" id="ARBA00023121"/>
    </source>
</evidence>
<comment type="caution">
    <text evidence="4">The sequence shown here is derived from an EMBL/GenBank/DDBJ whole genome shotgun (WGS) entry which is preliminary data.</text>
</comment>
<evidence type="ECO:0000259" key="3">
    <source>
        <dbReference type="PROSITE" id="PS51228"/>
    </source>
</evidence>